<keyword evidence="6" id="KW-1133">Transmembrane helix</keyword>
<evidence type="ECO:0000256" key="5">
    <source>
        <dbReference type="ARBA" id="ARBA00023014"/>
    </source>
</evidence>
<dbReference type="Proteomes" id="UP000191112">
    <property type="component" value="Unassembled WGS sequence"/>
</dbReference>
<dbReference type="InterPro" id="IPR017896">
    <property type="entry name" value="4Fe4S_Fe-S-bd"/>
</dbReference>
<evidence type="ECO:0000256" key="1">
    <source>
        <dbReference type="ARBA" id="ARBA00022485"/>
    </source>
</evidence>
<dbReference type="InterPro" id="IPR017900">
    <property type="entry name" value="4Fe4S_Fe_S_CS"/>
</dbReference>
<keyword evidence="4" id="KW-0408">Iron</keyword>
<dbReference type="Pfam" id="PF13187">
    <property type="entry name" value="Fer4_9"/>
    <property type="match status" value="1"/>
</dbReference>
<accession>A0A1T5EFA5</accession>
<gene>
    <name evidence="8" type="ORF">SAMN05660477_01347</name>
</gene>
<keyword evidence="5" id="KW-0411">Iron-sulfur</keyword>
<dbReference type="AlphaFoldDB" id="A0A1T5EFA5"/>
<dbReference type="Gene3D" id="1.10.1060.10">
    <property type="entry name" value="Alpha-helical ferredoxin"/>
    <property type="match status" value="1"/>
</dbReference>
<name>A0A1T5EFA5_9FLAO</name>
<feature type="transmembrane region" description="Helical" evidence="6">
    <location>
        <begin position="110"/>
        <end position="131"/>
    </location>
</feature>
<feature type="transmembrane region" description="Helical" evidence="6">
    <location>
        <begin position="183"/>
        <end position="205"/>
    </location>
</feature>
<reference evidence="8 9" key="1">
    <citation type="submission" date="2017-02" db="EMBL/GenBank/DDBJ databases">
        <authorList>
            <person name="Peterson S.W."/>
        </authorList>
    </citation>
    <scope>NUCLEOTIDE SEQUENCE [LARGE SCALE GENOMIC DNA]</scope>
    <source>
        <strain evidence="8 9">DSM 22323</strain>
    </source>
</reference>
<keyword evidence="9" id="KW-1185">Reference proteome</keyword>
<evidence type="ECO:0000256" key="6">
    <source>
        <dbReference type="SAM" id="Phobius"/>
    </source>
</evidence>
<dbReference type="GO" id="GO:0046872">
    <property type="term" value="F:metal ion binding"/>
    <property type="evidence" value="ECO:0007669"/>
    <property type="project" value="UniProtKB-KW"/>
</dbReference>
<feature type="transmembrane region" description="Helical" evidence="6">
    <location>
        <begin position="68"/>
        <end position="89"/>
    </location>
</feature>
<dbReference type="STRING" id="619805.SAMN05660477_01347"/>
<evidence type="ECO:0000313" key="9">
    <source>
        <dbReference type="Proteomes" id="UP000191112"/>
    </source>
</evidence>
<dbReference type="GO" id="GO:0051539">
    <property type="term" value="F:4 iron, 4 sulfur cluster binding"/>
    <property type="evidence" value="ECO:0007669"/>
    <property type="project" value="UniProtKB-KW"/>
</dbReference>
<evidence type="ECO:0000256" key="4">
    <source>
        <dbReference type="ARBA" id="ARBA00023004"/>
    </source>
</evidence>
<keyword evidence="1" id="KW-0004">4Fe-4S</keyword>
<dbReference type="InterPro" id="IPR051460">
    <property type="entry name" value="HdrC_iron-sulfur_subunit"/>
</dbReference>
<feature type="transmembrane region" description="Helical" evidence="6">
    <location>
        <begin position="7"/>
        <end position="24"/>
    </location>
</feature>
<dbReference type="PROSITE" id="PS00198">
    <property type="entry name" value="4FE4S_FER_1"/>
    <property type="match status" value="2"/>
</dbReference>
<dbReference type="RefSeq" id="WP_079666604.1">
    <property type="nucleotide sequence ID" value="NZ_FUYZ01000003.1"/>
</dbReference>
<dbReference type="GO" id="GO:0016491">
    <property type="term" value="F:oxidoreductase activity"/>
    <property type="evidence" value="ECO:0007669"/>
    <property type="project" value="UniProtKB-KW"/>
</dbReference>
<dbReference type="SUPFAM" id="SSF46548">
    <property type="entry name" value="alpha-helical ferredoxin"/>
    <property type="match status" value="1"/>
</dbReference>
<sequence>MQYIDNIIFVILLIVGFGMFAKSLQKIYRNINLGRDINRSDRRSERWATMTRVALGQSKMGQRPVAGILHLFVYVGFVIINIELLEIIVDGIFGTHRFLHSILGDTIYDFFTATLEVLALLVVIGVVVFFIRRNFYGVKRLNMKELFGWPKDDANWILIIEFALMMAFFKLNASESILQARGVYHTVGSFPISNAFIVPVLEWFSFDDGFLIFVEKFAWWFHFVGILFFMNYLYYSKHLHIILAFPSTWYANLNPKGEFNNLESVTKEIKLMMDPNADPYAAPAEGAEEAPAKFGAEDIFDLNKVQLLNAYSCTECGRCTASCPANITGKELSPRLIMMKTRDRLEEVSKNMDANGGKFVDDGKKLLNDYITKEELWACTTCNACTEACPILLDPLSIIFEMRRFLVMEQSAAPTELNLMMTNIENNAAPWQYNQGDRLNWATE</sequence>
<evidence type="ECO:0000256" key="3">
    <source>
        <dbReference type="ARBA" id="ARBA00023002"/>
    </source>
</evidence>
<dbReference type="GO" id="GO:0005886">
    <property type="term" value="C:plasma membrane"/>
    <property type="evidence" value="ECO:0007669"/>
    <property type="project" value="TreeGrafter"/>
</dbReference>
<keyword evidence="6" id="KW-0812">Transmembrane</keyword>
<keyword evidence="3" id="KW-0560">Oxidoreductase</keyword>
<dbReference type="PANTHER" id="PTHR43255:SF1">
    <property type="entry name" value="IRON-SULFUR-BINDING OXIDOREDUCTASE FADF-RELATED"/>
    <property type="match status" value="1"/>
</dbReference>
<dbReference type="OrthoDB" id="9769677at2"/>
<dbReference type="PROSITE" id="PS51379">
    <property type="entry name" value="4FE4S_FER_2"/>
    <property type="match status" value="2"/>
</dbReference>
<dbReference type="PANTHER" id="PTHR43255">
    <property type="entry name" value="IRON-SULFUR-BINDING OXIDOREDUCTASE FADF-RELATED-RELATED"/>
    <property type="match status" value="1"/>
</dbReference>
<dbReference type="SUPFAM" id="SSF103501">
    <property type="entry name" value="Respiratory nitrate reductase 1 gamma chain"/>
    <property type="match status" value="1"/>
</dbReference>
<dbReference type="InterPro" id="IPR009051">
    <property type="entry name" value="Helical_ferredxn"/>
</dbReference>
<evidence type="ECO:0000259" key="7">
    <source>
        <dbReference type="PROSITE" id="PS51379"/>
    </source>
</evidence>
<dbReference type="EMBL" id="FUYZ01000003">
    <property type="protein sequence ID" value="SKB82380.1"/>
    <property type="molecule type" value="Genomic_DNA"/>
</dbReference>
<evidence type="ECO:0000313" key="8">
    <source>
        <dbReference type="EMBL" id="SKB82380.1"/>
    </source>
</evidence>
<feature type="domain" description="4Fe-4S ferredoxin-type" evidence="7">
    <location>
        <begin position="368"/>
        <end position="401"/>
    </location>
</feature>
<protein>
    <submittedName>
        <fullName evidence="8">4Fe-4S dicluster domain-containing protein</fullName>
    </submittedName>
</protein>
<proteinExistence type="predicted"/>
<feature type="domain" description="4Fe-4S ferredoxin-type" evidence="7">
    <location>
        <begin position="304"/>
        <end position="335"/>
    </location>
</feature>
<organism evidence="8 9">
    <name type="scientific">Soonwooa buanensis</name>
    <dbReference type="NCBI Taxonomy" id="619805"/>
    <lineage>
        <taxon>Bacteria</taxon>
        <taxon>Pseudomonadati</taxon>
        <taxon>Bacteroidota</taxon>
        <taxon>Flavobacteriia</taxon>
        <taxon>Flavobacteriales</taxon>
        <taxon>Weeksellaceae</taxon>
        <taxon>Chryseobacterium group</taxon>
        <taxon>Soonwooa</taxon>
    </lineage>
</organism>
<feature type="transmembrane region" description="Helical" evidence="6">
    <location>
        <begin position="217"/>
        <end position="235"/>
    </location>
</feature>
<keyword evidence="6" id="KW-0472">Membrane</keyword>
<dbReference type="InterPro" id="IPR036197">
    <property type="entry name" value="NarG-like_sf"/>
</dbReference>
<evidence type="ECO:0000256" key="2">
    <source>
        <dbReference type="ARBA" id="ARBA00022723"/>
    </source>
</evidence>
<keyword evidence="2" id="KW-0479">Metal-binding</keyword>